<dbReference type="eggNOG" id="ENOG502SW65">
    <property type="taxonomic scope" value="Eukaryota"/>
</dbReference>
<organism evidence="2 3">
    <name type="scientific">Gossypium raimondii</name>
    <name type="common">Peruvian cotton</name>
    <name type="synonym">Gossypium klotzschianum subsp. raimondii</name>
    <dbReference type="NCBI Taxonomy" id="29730"/>
    <lineage>
        <taxon>Eukaryota</taxon>
        <taxon>Viridiplantae</taxon>
        <taxon>Streptophyta</taxon>
        <taxon>Embryophyta</taxon>
        <taxon>Tracheophyta</taxon>
        <taxon>Spermatophyta</taxon>
        <taxon>Magnoliopsida</taxon>
        <taxon>eudicotyledons</taxon>
        <taxon>Gunneridae</taxon>
        <taxon>Pentapetalae</taxon>
        <taxon>rosids</taxon>
        <taxon>malvids</taxon>
        <taxon>Malvales</taxon>
        <taxon>Malvaceae</taxon>
        <taxon>Malvoideae</taxon>
        <taxon>Gossypium</taxon>
    </lineage>
</organism>
<protein>
    <recommendedName>
        <fullName evidence="4">Verprolin-like</fullName>
    </recommendedName>
</protein>
<evidence type="ECO:0000256" key="1">
    <source>
        <dbReference type="SAM" id="SignalP"/>
    </source>
</evidence>
<dbReference type="Gramene" id="KJB27466">
    <property type="protein sequence ID" value="KJB27466"/>
    <property type="gene ID" value="B456_005G119000"/>
</dbReference>
<accession>A0A0D2RCS7</accession>
<name>A0A0D2RCS7_GOSRA</name>
<dbReference type="AlphaFoldDB" id="A0A0D2RCS7"/>
<dbReference type="OrthoDB" id="1002433at2759"/>
<sequence>MVHKISLNMFLSLILIFVLVVLSDAARPRQLGNENGIMSKEKVALGKEEEAKSYFREMKNLPPFPFPFPDMPLVPPLQFPPFPFPLPPPFEVPSVPSFPLAPLTFPPIPYFSPPPLPLHP</sequence>
<proteinExistence type="predicted"/>
<dbReference type="KEGG" id="gra:105795761"/>
<evidence type="ECO:0000313" key="2">
    <source>
        <dbReference type="EMBL" id="KJB27466.1"/>
    </source>
</evidence>
<dbReference type="EMBL" id="CM001744">
    <property type="protein sequence ID" value="KJB27466.1"/>
    <property type="molecule type" value="Genomic_DNA"/>
</dbReference>
<reference evidence="2 3" key="1">
    <citation type="journal article" date="2012" name="Nature">
        <title>Repeated polyploidization of Gossypium genomes and the evolution of spinnable cotton fibres.</title>
        <authorList>
            <person name="Paterson A.H."/>
            <person name="Wendel J.F."/>
            <person name="Gundlach H."/>
            <person name="Guo H."/>
            <person name="Jenkins J."/>
            <person name="Jin D."/>
            <person name="Llewellyn D."/>
            <person name="Showmaker K.C."/>
            <person name="Shu S."/>
            <person name="Udall J."/>
            <person name="Yoo M.J."/>
            <person name="Byers R."/>
            <person name="Chen W."/>
            <person name="Doron-Faigenboim A."/>
            <person name="Duke M.V."/>
            <person name="Gong L."/>
            <person name="Grimwood J."/>
            <person name="Grover C."/>
            <person name="Grupp K."/>
            <person name="Hu G."/>
            <person name="Lee T.H."/>
            <person name="Li J."/>
            <person name="Lin L."/>
            <person name="Liu T."/>
            <person name="Marler B.S."/>
            <person name="Page J.T."/>
            <person name="Roberts A.W."/>
            <person name="Romanel E."/>
            <person name="Sanders W.S."/>
            <person name="Szadkowski E."/>
            <person name="Tan X."/>
            <person name="Tang H."/>
            <person name="Xu C."/>
            <person name="Wang J."/>
            <person name="Wang Z."/>
            <person name="Zhang D."/>
            <person name="Zhang L."/>
            <person name="Ashrafi H."/>
            <person name="Bedon F."/>
            <person name="Bowers J.E."/>
            <person name="Brubaker C.L."/>
            <person name="Chee P.W."/>
            <person name="Das S."/>
            <person name="Gingle A.R."/>
            <person name="Haigler C.H."/>
            <person name="Harker D."/>
            <person name="Hoffmann L.V."/>
            <person name="Hovav R."/>
            <person name="Jones D.C."/>
            <person name="Lemke C."/>
            <person name="Mansoor S."/>
            <person name="ur Rahman M."/>
            <person name="Rainville L.N."/>
            <person name="Rambani A."/>
            <person name="Reddy U.K."/>
            <person name="Rong J.K."/>
            <person name="Saranga Y."/>
            <person name="Scheffler B.E."/>
            <person name="Scheffler J.A."/>
            <person name="Stelly D.M."/>
            <person name="Triplett B.A."/>
            <person name="Van Deynze A."/>
            <person name="Vaslin M.F."/>
            <person name="Waghmare V.N."/>
            <person name="Walford S.A."/>
            <person name="Wright R.J."/>
            <person name="Zaki E.A."/>
            <person name="Zhang T."/>
            <person name="Dennis E.S."/>
            <person name="Mayer K.F."/>
            <person name="Peterson D.G."/>
            <person name="Rokhsar D.S."/>
            <person name="Wang X."/>
            <person name="Schmutz J."/>
        </authorList>
    </citation>
    <scope>NUCLEOTIDE SEQUENCE [LARGE SCALE GENOMIC DNA]</scope>
</reference>
<feature type="signal peptide" evidence="1">
    <location>
        <begin position="1"/>
        <end position="25"/>
    </location>
</feature>
<dbReference type="OMA" id="YFREMKN"/>
<gene>
    <name evidence="2" type="ORF">B456_005G119000</name>
</gene>
<evidence type="ECO:0000313" key="3">
    <source>
        <dbReference type="Proteomes" id="UP000032304"/>
    </source>
</evidence>
<evidence type="ECO:0008006" key="4">
    <source>
        <dbReference type="Google" id="ProtNLM"/>
    </source>
</evidence>
<keyword evidence="1" id="KW-0732">Signal</keyword>
<keyword evidence="3" id="KW-1185">Reference proteome</keyword>
<dbReference type="Proteomes" id="UP000032304">
    <property type="component" value="Chromosome 5"/>
</dbReference>
<feature type="chain" id="PRO_5002266593" description="Verprolin-like" evidence="1">
    <location>
        <begin position="26"/>
        <end position="120"/>
    </location>
</feature>